<dbReference type="PANTHER" id="PTHR46663:SF4">
    <property type="entry name" value="DIGUANYLATE CYCLASE DGCT-RELATED"/>
    <property type="match status" value="1"/>
</dbReference>
<dbReference type="InterPro" id="IPR035965">
    <property type="entry name" value="PAS-like_dom_sf"/>
</dbReference>
<dbReference type="SUPFAM" id="SSF55073">
    <property type="entry name" value="Nucleotide cyclase"/>
    <property type="match status" value="1"/>
</dbReference>
<proteinExistence type="predicted"/>
<feature type="domain" description="PAC" evidence="2">
    <location>
        <begin position="81"/>
        <end position="133"/>
    </location>
</feature>
<dbReference type="InterPro" id="IPR052163">
    <property type="entry name" value="DGC-Regulatory_Protein"/>
</dbReference>
<name>A0AA46E029_9FUSO</name>
<dbReference type="InterPro" id="IPR000700">
    <property type="entry name" value="PAS-assoc_C"/>
</dbReference>
<evidence type="ECO:0000259" key="1">
    <source>
        <dbReference type="PROSITE" id="PS50112"/>
    </source>
</evidence>
<evidence type="ECO:0000313" key="5">
    <source>
        <dbReference type="Proteomes" id="UP000294678"/>
    </source>
</evidence>
<dbReference type="RefSeq" id="WP_134111803.1">
    <property type="nucleotide sequence ID" value="NZ_SOBG01000001.1"/>
</dbReference>
<dbReference type="SMART" id="SM00091">
    <property type="entry name" value="PAS"/>
    <property type="match status" value="1"/>
</dbReference>
<reference evidence="4 5" key="1">
    <citation type="submission" date="2019-03" db="EMBL/GenBank/DDBJ databases">
        <title>Genomic Encyclopedia of Type Strains, Phase IV (KMG-IV): sequencing the most valuable type-strain genomes for metagenomic binning, comparative biology and taxonomic classification.</title>
        <authorList>
            <person name="Goeker M."/>
        </authorList>
    </citation>
    <scope>NUCLEOTIDE SEQUENCE [LARGE SCALE GENOMIC DNA]</scope>
    <source>
        <strain evidence="4 5">DSM 100055</strain>
    </source>
</reference>
<dbReference type="InterPro" id="IPR043128">
    <property type="entry name" value="Rev_trsase/Diguanyl_cyclase"/>
</dbReference>
<evidence type="ECO:0000313" key="4">
    <source>
        <dbReference type="EMBL" id="TDT72271.1"/>
    </source>
</evidence>
<dbReference type="Gene3D" id="3.30.70.270">
    <property type="match status" value="1"/>
</dbReference>
<dbReference type="NCBIfam" id="TIGR00229">
    <property type="entry name" value="sensory_box"/>
    <property type="match status" value="1"/>
</dbReference>
<feature type="domain" description="PAS" evidence="1">
    <location>
        <begin position="2"/>
        <end position="54"/>
    </location>
</feature>
<keyword evidence="5" id="KW-1185">Reference proteome</keyword>
<evidence type="ECO:0000259" key="3">
    <source>
        <dbReference type="PROSITE" id="PS50887"/>
    </source>
</evidence>
<accession>A0AA46E029</accession>
<dbReference type="Proteomes" id="UP000294678">
    <property type="component" value="Unassembled WGS sequence"/>
</dbReference>
<dbReference type="Pfam" id="PF00990">
    <property type="entry name" value="GGDEF"/>
    <property type="match status" value="1"/>
</dbReference>
<feature type="domain" description="GGDEF" evidence="3">
    <location>
        <begin position="165"/>
        <end position="299"/>
    </location>
</feature>
<dbReference type="InterPro" id="IPR000160">
    <property type="entry name" value="GGDEF_dom"/>
</dbReference>
<sequence length="299" mass="34859">MIENFPKEILEKFYEGIYFVDNNRKILYWNKGAEDISGYKAEEVINKHCFDNILMHVDNTGNQLCKNGCPLHKTLQDHQYRETKVYLHHKNGHRVPVYIRTFPMFDNNNQIIGALEIFSDASFQKEILKKLKKLIMIDKLTGIPNRRYFEAQFDSKLLNYKKTNIKFAIAILDIDQFKKVNDIYGHDVGDKILKIISNTLISNIEPTEVVARFGGEEFMLLLNENNLDKLIFKIDKIRTLIENSGFKVKKDEKEFEVKVTVTIGATIIEKNDDFDSVYSKIDKFLYEGKNSGRNISIVK</sequence>
<dbReference type="EMBL" id="SOBG01000001">
    <property type="protein sequence ID" value="TDT72271.1"/>
    <property type="molecule type" value="Genomic_DNA"/>
</dbReference>
<dbReference type="InterPro" id="IPR000014">
    <property type="entry name" value="PAS"/>
</dbReference>
<dbReference type="PROSITE" id="PS50113">
    <property type="entry name" value="PAC"/>
    <property type="match status" value="1"/>
</dbReference>
<protein>
    <submittedName>
        <fullName evidence="4">PAS domain S-box-containing protein/diguanylate cyclase (GGDEF)-like protein</fullName>
    </submittedName>
</protein>
<comment type="caution">
    <text evidence="4">The sequence shown here is derived from an EMBL/GenBank/DDBJ whole genome shotgun (WGS) entry which is preliminary data.</text>
</comment>
<dbReference type="FunFam" id="3.30.70.270:FF:000001">
    <property type="entry name" value="Diguanylate cyclase domain protein"/>
    <property type="match status" value="1"/>
</dbReference>
<dbReference type="Gene3D" id="3.30.450.20">
    <property type="entry name" value="PAS domain"/>
    <property type="match status" value="1"/>
</dbReference>
<dbReference type="PANTHER" id="PTHR46663">
    <property type="entry name" value="DIGUANYLATE CYCLASE DGCT-RELATED"/>
    <property type="match status" value="1"/>
</dbReference>
<dbReference type="AlphaFoldDB" id="A0AA46E029"/>
<dbReference type="SUPFAM" id="SSF55785">
    <property type="entry name" value="PYP-like sensor domain (PAS domain)"/>
    <property type="match status" value="1"/>
</dbReference>
<dbReference type="PROSITE" id="PS50112">
    <property type="entry name" value="PAS"/>
    <property type="match status" value="1"/>
</dbReference>
<dbReference type="InterPro" id="IPR029787">
    <property type="entry name" value="Nucleotide_cyclase"/>
</dbReference>
<dbReference type="Pfam" id="PF13426">
    <property type="entry name" value="PAS_9"/>
    <property type="match status" value="1"/>
</dbReference>
<dbReference type="PROSITE" id="PS50887">
    <property type="entry name" value="GGDEF"/>
    <property type="match status" value="1"/>
</dbReference>
<dbReference type="NCBIfam" id="TIGR00254">
    <property type="entry name" value="GGDEF"/>
    <property type="match status" value="1"/>
</dbReference>
<organism evidence="4 5">
    <name type="scientific">Hypnocyclicus thermotrophus</name>
    <dbReference type="NCBI Taxonomy" id="1627895"/>
    <lineage>
        <taxon>Bacteria</taxon>
        <taxon>Fusobacteriati</taxon>
        <taxon>Fusobacteriota</taxon>
        <taxon>Fusobacteriia</taxon>
        <taxon>Fusobacteriales</taxon>
        <taxon>Fusobacteriaceae</taxon>
        <taxon>Hypnocyclicus</taxon>
    </lineage>
</organism>
<gene>
    <name evidence="4" type="ORF">EV215_0059</name>
</gene>
<dbReference type="CDD" id="cd01949">
    <property type="entry name" value="GGDEF"/>
    <property type="match status" value="1"/>
</dbReference>
<evidence type="ECO:0000259" key="2">
    <source>
        <dbReference type="PROSITE" id="PS50113"/>
    </source>
</evidence>
<dbReference type="SMART" id="SM00267">
    <property type="entry name" value="GGDEF"/>
    <property type="match status" value="1"/>
</dbReference>
<dbReference type="CDD" id="cd00130">
    <property type="entry name" value="PAS"/>
    <property type="match status" value="1"/>
</dbReference>